<dbReference type="EMBL" id="SLXD01000002">
    <property type="protein sequence ID" value="TCP04539.1"/>
    <property type="molecule type" value="Genomic_DNA"/>
</dbReference>
<dbReference type="OrthoDB" id="8521102at2"/>
<comment type="subcellular location">
    <subcellularLocation>
        <location evidence="1">Cell membrane</location>
        <topology evidence="1">Single-pass type II membrane protein</topology>
    </subcellularLocation>
</comment>
<dbReference type="SUPFAM" id="SSF48452">
    <property type="entry name" value="TPR-like"/>
    <property type="match status" value="1"/>
</dbReference>
<dbReference type="RefSeq" id="WP_132645038.1">
    <property type="nucleotide sequence ID" value="NZ_CP181386.1"/>
</dbReference>
<keyword evidence="5 9" id="KW-0472">Membrane</keyword>
<evidence type="ECO:0000259" key="10">
    <source>
        <dbReference type="Pfam" id="PF09976"/>
    </source>
</evidence>
<evidence type="ECO:0000313" key="11">
    <source>
        <dbReference type="EMBL" id="TCP04539.1"/>
    </source>
</evidence>
<evidence type="ECO:0000256" key="2">
    <source>
        <dbReference type="ARBA" id="ARBA00022475"/>
    </source>
</evidence>
<feature type="transmembrane region" description="Helical" evidence="9">
    <location>
        <begin position="26"/>
        <end position="44"/>
    </location>
</feature>
<dbReference type="GO" id="GO:0044877">
    <property type="term" value="F:protein-containing complex binding"/>
    <property type="evidence" value="ECO:0007669"/>
    <property type="project" value="InterPro"/>
</dbReference>
<dbReference type="Gene3D" id="1.25.40.1040">
    <property type="match status" value="1"/>
</dbReference>
<keyword evidence="2" id="KW-1003">Cell membrane</keyword>
<keyword evidence="6" id="KW-0143">Chaperone</keyword>
<sequence length="225" mass="23987">MATQLDLQEQEQIDALKAFWKRYGNLLTWLLIAALAAYAGWNGWNYWQRDQALKASAMYDELDRAAAAGDADKSGRIFADLKDRYAGTAYAEQGGLAAAKVQFEKGQVDAAKATLAWVADNAAEDEYRTIARLRLAAVLSAAKQFDQALAQLDGAKAAGFEALVADRRGDVLAAAGRNDEARAAYEAAYKAMADTVDYKRLIEAKLTAMGATPAPAAPAASGAAS</sequence>
<dbReference type="GO" id="GO:0005886">
    <property type="term" value="C:plasma membrane"/>
    <property type="evidence" value="ECO:0007669"/>
    <property type="project" value="UniProtKB-SubCell"/>
</dbReference>
<evidence type="ECO:0000256" key="5">
    <source>
        <dbReference type="ARBA" id="ARBA00023136"/>
    </source>
</evidence>
<evidence type="ECO:0000256" key="6">
    <source>
        <dbReference type="ARBA" id="ARBA00023186"/>
    </source>
</evidence>
<proteinExistence type="inferred from homology"/>
<evidence type="ECO:0000256" key="7">
    <source>
        <dbReference type="ARBA" id="ARBA00024197"/>
    </source>
</evidence>
<evidence type="ECO:0000256" key="1">
    <source>
        <dbReference type="ARBA" id="ARBA00004401"/>
    </source>
</evidence>
<dbReference type="GeneID" id="99684920"/>
<evidence type="ECO:0000256" key="4">
    <source>
        <dbReference type="ARBA" id="ARBA00022989"/>
    </source>
</evidence>
<evidence type="ECO:0000313" key="12">
    <source>
        <dbReference type="Proteomes" id="UP000295106"/>
    </source>
</evidence>
<dbReference type="InterPro" id="IPR011990">
    <property type="entry name" value="TPR-like_helical_dom_sf"/>
</dbReference>
<evidence type="ECO:0000256" key="3">
    <source>
        <dbReference type="ARBA" id="ARBA00022692"/>
    </source>
</evidence>
<organism evidence="11 12">
    <name type="scientific">Rubrivivax gelatinosus</name>
    <name type="common">Rhodocyclus gelatinosus</name>
    <name type="synonym">Rhodopseudomonas gelatinosa</name>
    <dbReference type="NCBI Taxonomy" id="28068"/>
    <lineage>
        <taxon>Bacteria</taxon>
        <taxon>Pseudomonadati</taxon>
        <taxon>Pseudomonadota</taxon>
        <taxon>Betaproteobacteria</taxon>
        <taxon>Burkholderiales</taxon>
        <taxon>Sphaerotilaceae</taxon>
        <taxon>Rubrivivax</taxon>
    </lineage>
</organism>
<dbReference type="PANTHER" id="PTHR38035">
    <property type="entry name" value="UPF0070 PROTEIN YFGM"/>
    <property type="match status" value="1"/>
</dbReference>
<comment type="similarity">
    <text evidence="7">Belongs to the YfgM family.</text>
</comment>
<feature type="domain" description="Ancillary SecYEG translocon subunit/Cell division coordinator CpoB TPR" evidence="10">
    <location>
        <begin position="17"/>
        <end position="210"/>
    </location>
</feature>
<keyword evidence="4 9" id="KW-1133">Transmembrane helix</keyword>
<dbReference type="InterPro" id="IPR026039">
    <property type="entry name" value="YfgM"/>
</dbReference>
<dbReference type="PIRSF" id="PIRSF006170">
    <property type="entry name" value="YfgM"/>
    <property type="match status" value="1"/>
</dbReference>
<protein>
    <recommendedName>
        <fullName evidence="8">Ancillary SecYEG translocon subunit</fullName>
    </recommendedName>
</protein>
<dbReference type="AlphaFoldDB" id="A0A4R2MB06"/>
<evidence type="ECO:0000256" key="8">
    <source>
        <dbReference type="ARBA" id="ARBA00024235"/>
    </source>
</evidence>
<dbReference type="PANTHER" id="PTHR38035:SF1">
    <property type="entry name" value="ANCILLARY SECYEG TRANSLOCON SUBUNIT"/>
    <property type="match status" value="1"/>
</dbReference>
<keyword evidence="3 9" id="KW-0812">Transmembrane</keyword>
<name>A0A4R2MB06_RUBGE</name>
<dbReference type="Pfam" id="PF09976">
    <property type="entry name" value="TPR_21"/>
    <property type="match status" value="1"/>
</dbReference>
<accession>A0A4R2MB06</accession>
<comment type="caution">
    <text evidence="11">The sequence shown here is derived from an EMBL/GenBank/DDBJ whole genome shotgun (WGS) entry which is preliminary data.</text>
</comment>
<dbReference type="Proteomes" id="UP000295106">
    <property type="component" value="Unassembled WGS sequence"/>
</dbReference>
<reference evidence="11 12" key="1">
    <citation type="submission" date="2019-03" db="EMBL/GenBank/DDBJ databases">
        <title>Genomic Encyclopedia of Type Strains, Phase IV (KMG-IV): sequencing the most valuable type-strain genomes for metagenomic binning, comparative biology and taxonomic classification.</title>
        <authorList>
            <person name="Goeker M."/>
        </authorList>
    </citation>
    <scope>NUCLEOTIDE SEQUENCE [LARGE SCALE GENOMIC DNA]</scope>
    <source>
        <strain evidence="11 12">DSM 1709</strain>
    </source>
</reference>
<evidence type="ECO:0000256" key="9">
    <source>
        <dbReference type="SAM" id="Phobius"/>
    </source>
</evidence>
<dbReference type="InterPro" id="IPR018704">
    <property type="entry name" value="SecYEG/CpoB_TPR"/>
</dbReference>
<gene>
    <name evidence="11" type="ORF">EV684_102294</name>
</gene>